<dbReference type="InterPro" id="IPR033413">
    <property type="entry name" value="DUF5117"/>
</dbReference>
<dbReference type="AlphaFoldDB" id="A0A5C5WCG9"/>
<feature type="compositionally biased region" description="Basic and acidic residues" evidence="1">
    <location>
        <begin position="34"/>
        <end position="44"/>
    </location>
</feature>
<evidence type="ECO:0000259" key="4">
    <source>
        <dbReference type="Pfam" id="PF17148"/>
    </source>
</evidence>
<dbReference type="Pfam" id="PF17148">
    <property type="entry name" value="DUF5117"/>
    <property type="match status" value="1"/>
</dbReference>
<gene>
    <name evidence="5" type="ORF">Pla111_14360</name>
</gene>
<dbReference type="Proteomes" id="UP000318995">
    <property type="component" value="Unassembled WGS sequence"/>
</dbReference>
<feature type="domain" description="DUF5117" evidence="4">
    <location>
        <begin position="141"/>
        <end position="317"/>
    </location>
</feature>
<feature type="region of interest" description="Disordered" evidence="1">
    <location>
        <begin position="34"/>
        <end position="77"/>
    </location>
</feature>
<keyword evidence="6" id="KW-1185">Reference proteome</keyword>
<dbReference type="SUPFAM" id="SSF55486">
    <property type="entry name" value="Metalloproteases ('zincins'), catalytic domain"/>
    <property type="match status" value="1"/>
</dbReference>
<dbReference type="InterPro" id="IPR034032">
    <property type="entry name" value="Zn_MMP-like_bac"/>
</dbReference>
<protein>
    <recommendedName>
        <fullName evidence="7">EcxA zinc-binding domain-containing protein</fullName>
    </recommendedName>
</protein>
<dbReference type="Gene3D" id="3.40.390.10">
    <property type="entry name" value="Collagenase (Catalytic Domain)"/>
    <property type="match status" value="1"/>
</dbReference>
<evidence type="ECO:0000313" key="5">
    <source>
        <dbReference type="EMBL" id="TWT47813.1"/>
    </source>
</evidence>
<evidence type="ECO:0000259" key="3">
    <source>
        <dbReference type="Pfam" id="PF16313"/>
    </source>
</evidence>
<evidence type="ECO:0000313" key="6">
    <source>
        <dbReference type="Proteomes" id="UP000318995"/>
    </source>
</evidence>
<evidence type="ECO:0000256" key="1">
    <source>
        <dbReference type="SAM" id="MobiDB-lite"/>
    </source>
</evidence>
<dbReference type="CDD" id="cd04276">
    <property type="entry name" value="ZnMc_MMP_like_2"/>
    <property type="match status" value="1"/>
</dbReference>
<dbReference type="PANTHER" id="PTHR38478:SF1">
    <property type="entry name" value="ZINC DEPENDENT METALLOPROTEASE DOMAIN LIPOPROTEIN"/>
    <property type="match status" value="1"/>
</dbReference>
<reference evidence="5 6" key="1">
    <citation type="submission" date="2019-02" db="EMBL/GenBank/DDBJ databases">
        <title>Deep-cultivation of Planctomycetes and their phenomic and genomic characterization uncovers novel biology.</title>
        <authorList>
            <person name="Wiegand S."/>
            <person name="Jogler M."/>
            <person name="Boedeker C."/>
            <person name="Pinto D."/>
            <person name="Vollmers J."/>
            <person name="Rivas-Marin E."/>
            <person name="Kohn T."/>
            <person name="Peeters S.H."/>
            <person name="Heuer A."/>
            <person name="Rast P."/>
            <person name="Oberbeckmann S."/>
            <person name="Bunk B."/>
            <person name="Jeske O."/>
            <person name="Meyerdierks A."/>
            <person name="Storesund J.E."/>
            <person name="Kallscheuer N."/>
            <person name="Luecker S."/>
            <person name="Lage O.M."/>
            <person name="Pohl T."/>
            <person name="Merkel B.J."/>
            <person name="Hornburger P."/>
            <person name="Mueller R.-W."/>
            <person name="Bruemmer F."/>
            <person name="Labrenz M."/>
            <person name="Spormann A.M."/>
            <person name="Op Den Camp H."/>
            <person name="Overmann J."/>
            <person name="Amann R."/>
            <person name="Jetten M.S.M."/>
            <person name="Mascher T."/>
            <person name="Medema M.H."/>
            <person name="Devos D.P."/>
            <person name="Kaster A.-K."/>
            <person name="Ovreas L."/>
            <person name="Rohde M."/>
            <person name="Galperin M.Y."/>
            <person name="Jogler C."/>
        </authorList>
    </citation>
    <scope>NUCLEOTIDE SEQUENCE [LARGE SCALE GENOMIC DNA]</scope>
    <source>
        <strain evidence="5 6">Pla111</strain>
    </source>
</reference>
<evidence type="ECO:0000256" key="2">
    <source>
        <dbReference type="SAM" id="SignalP"/>
    </source>
</evidence>
<comment type="caution">
    <text evidence="5">The sequence shown here is derived from an EMBL/GenBank/DDBJ whole genome shotgun (WGS) entry which is preliminary data.</text>
</comment>
<dbReference type="InterPro" id="IPR024079">
    <property type="entry name" value="MetalloPept_cat_dom_sf"/>
</dbReference>
<feature type="signal peptide" evidence="2">
    <location>
        <begin position="1"/>
        <end position="29"/>
    </location>
</feature>
<keyword evidence="2" id="KW-0732">Signal</keyword>
<dbReference type="GO" id="GO:0008237">
    <property type="term" value="F:metallopeptidase activity"/>
    <property type="evidence" value="ECO:0007669"/>
    <property type="project" value="InterPro"/>
</dbReference>
<feature type="chain" id="PRO_5022949709" description="EcxA zinc-binding domain-containing protein" evidence="2">
    <location>
        <begin position="30"/>
        <end position="937"/>
    </location>
</feature>
<evidence type="ECO:0008006" key="7">
    <source>
        <dbReference type="Google" id="ProtNLM"/>
    </source>
</evidence>
<feature type="domain" description="EcxA zinc-binding" evidence="3">
    <location>
        <begin position="497"/>
        <end position="818"/>
    </location>
</feature>
<dbReference type="RefSeq" id="WP_197524826.1">
    <property type="nucleotide sequence ID" value="NZ_SJPH01000002.1"/>
</dbReference>
<organism evidence="5 6">
    <name type="scientific">Botrimarina hoheduenensis</name>
    <dbReference type="NCBI Taxonomy" id="2528000"/>
    <lineage>
        <taxon>Bacteria</taxon>
        <taxon>Pseudomonadati</taxon>
        <taxon>Planctomycetota</taxon>
        <taxon>Planctomycetia</taxon>
        <taxon>Pirellulales</taxon>
        <taxon>Lacipirellulaceae</taxon>
        <taxon>Botrimarina</taxon>
    </lineage>
</organism>
<proteinExistence type="predicted"/>
<dbReference type="InterPro" id="IPR032534">
    <property type="entry name" value="EcxA_zinc-bd"/>
</dbReference>
<sequence precursor="true">MLTALIRCAMLTRIALVVGALTLSAEVKANEVKADDAPPTEKTKGSVAAESPDKASDSKESKSSEKPAESKSSKYPPLSKVLKDTEAVEGLLKLHYADDRLFAELDPSDLNTDLIVLITIAKGIGQTPLLGGFSWGFGDDWVWQFRKVGEQIHVVRRNVRFRAKPGTPTAEAVKLAYTDSVMFSLPIATRGSGGSYIIDMTPVFFSDLPQIGMVLPGFSFTKQRSTFLEPKGYDRNVEIQVAATYASSGYTEYDTVADSRAATINVHYSISRLPKTDYRPRLADDRIGYFLTAVKDFSKPEDEDRFVRYITRWDLQKADSDAEFSTPKQPIKFWLEKTIPFKYRKPIRDGIEEWNLAFEKAGFYDAIDVDQQAEDANWEPGDINYNTFRWITSDAGFAMGPSRVNPITGQILDADIIFDANFLQYWKLEYQTVTPQGIEMLTGGPVEIGAYEAQQKGLPLHVRQGHTGRCSCNLLGGSSQQLAFAAAVSSARKRSPEELERLIMEGLKEVTMHEVGHTLGLRHNFKASTLLSTDELHNTESTAKTGLSASVMDYHPTNLAPPGTKQGDYYSRTIGAYDYWAIEYGYKQVKDEKKDLAAIAARSGETGLAFSTDEDTRGIDPDPHSRRFDMSDDLVAFAKNQAAIVAEALPKVVADLVGDGEDYERALRGFQVLLATHGRAMFDASRYVGGLYVNRSHKGDKNAPQPFLLVEADRQRAAMDLIGEQVFSDQPFLVPRELYNQLAPSKWSHWGSPTARRADYPVHEVILLWQERILDRLMASLTLHRIQDNELKADPDVDVFTNAELFERLTKLIFREVDDFKPGEYSNRQPAISSLRRNLQRAYLERLAEIAMGRYYISLMETRGGAIIDVPPQDCQTIAFVELQELKKKIDELLEDEPALDRYTEAHLRETTARIQKVIDSEMLAFPMRNRYLDKAM</sequence>
<dbReference type="PANTHER" id="PTHR38478">
    <property type="entry name" value="PEPTIDASE M1A AND M12B"/>
    <property type="match status" value="1"/>
</dbReference>
<dbReference type="EMBL" id="SJPH01000002">
    <property type="protein sequence ID" value="TWT47813.1"/>
    <property type="molecule type" value="Genomic_DNA"/>
</dbReference>
<accession>A0A5C5WCG9</accession>
<dbReference type="Pfam" id="PF16313">
    <property type="entry name" value="DUF4953"/>
    <property type="match status" value="1"/>
</dbReference>
<name>A0A5C5WCG9_9BACT</name>
<feature type="compositionally biased region" description="Basic and acidic residues" evidence="1">
    <location>
        <begin position="51"/>
        <end position="72"/>
    </location>
</feature>